<reference evidence="2 3" key="1">
    <citation type="submission" date="2016-10" db="EMBL/GenBank/DDBJ databases">
        <authorList>
            <person name="de Groot N.N."/>
        </authorList>
    </citation>
    <scope>NUCLEOTIDE SEQUENCE [LARGE SCALE GENOMIC DNA]</scope>
    <source>
        <strain evidence="2 3">DSM 44908</strain>
    </source>
</reference>
<dbReference type="NCBIfam" id="NF041390">
    <property type="entry name" value="TadE_Rv3655c"/>
    <property type="match status" value="1"/>
</dbReference>
<evidence type="ECO:0000256" key="1">
    <source>
        <dbReference type="SAM" id="Phobius"/>
    </source>
</evidence>
<dbReference type="InterPro" id="IPR049790">
    <property type="entry name" value="Rv3655c/TadE"/>
</dbReference>
<protein>
    <recommendedName>
        <fullName evidence="4">TadE-like protein</fullName>
    </recommendedName>
</protein>
<gene>
    <name evidence="2" type="ORF">SAMN05444374_10312</name>
</gene>
<evidence type="ECO:0000313" key="2">
    <source>
        <dbReference type="EMBL" id="SFA43930.1"/>
    </source>
</evidence>
<organism evidence="2 3">
    <name type="scientific">Rhodococcoides kroppenstedtii</name>
    <dbReference type="NCBI Taxonomy" id="293050"/>
    <lineage>
        <taxon>Bacteria</taxon>
        <taxon>Bacillati</taxon>
        <taxon>Actinomycetota</taxon>
        <taxon>Actinomycetes</taxon>
        <taxon>Mycobacteriales</taxon>
        <taxon>Nocardiaceae</taxon>
        <taxon>Rhodococcoides</taxon>
    </lineage>
</organism>
<dbReference type="GeneID" id="85484876"/>
<dbReference type="Proteomes" id="UP000182054">
    <property type="component" value="Unassembled WGS sequence"/>
</dbReference>
<keyword evidence="1" id="KW-0812">Transmembrane</keyword>
<accession>A0A1I0SWN2</accession>
<name>A0A1I0SWN2_9NOCA</name>
<dbReference type="EMBL" id="FOJN01000003">
    <property type="protein sequence ID" value="SFA43930.1"/>
    <property type="molecule type" value="Genomic_DNA"/>
</dbReference>
<feature type="transmembrane region" description="Helical" evidence="1">
    <location>
        <begin position="6"/>
        <end position="28"/>
    </location>
</feature>
<dbReference type="RefSeq" id="WP_170851448.1">
    <property type="nucleotide sequence ID" value="NZ_FOJN01000003.1"/>
</dbReference>
<evidence type="ECO:0000313" key="3">
    <source>
        <dbReference type="Proteomes" id="UP000182054"/>
    </source>
</evidence>
<proteinExistence type="predicted"/>
<keyword evidence="1" id="KW-0472">Membrane</keyword>
<evidence type="ECO:0008006" key="4">
    <source>
        <dbReference type="Google" id="ProtNLM"/>
    </source>
</evidence>
<dbReference type="AlphaFoldDB" id="A0A1I0SWN2"/>
<keyword evidence="1" id="KW-1133">Transmembrane helix</keyword>
<sequence length="103" mass="10489">MTVEAALAIAAIVAVVVLCVGALVTVTAHIRCVDAAREGARLSALGDPDAVVAARRVAPRDAEVVVTRDGEWVTVRVEAASPLPGVEVAAEAVAVVEPEADPR</sequence>